<dbReference type="KEGG" id="aca:ACP_1750"/>
<dbReference type="InParanoid" id="C1F7M0"/>
<dbReference type="AlphaFoldDB" id="C1F7M0"/>
<evidence type="ECO:0000313" key="3">
    <source>
        <dbReference type="Proteomes" id="UP000002207"/>
    </source>
</evidence>
<dbReference type="Proteomes" id="UP000002207">
    <property type="component" value="Chromosome"/>
</dbReference>
<protein>
    <submittedName>
        <fullName evidence="2">Uncharacterized protein</fullName>
    </submittedName>
</protein>
<organism evidence="2 3">
    <name type="scientific">Acidobacterium capsulatum (strain ATCC 51196 / DSM 11244 / BCRC 80197 / JCM 7670 / NBRC 15755 / NCIMB 13165 / 161)</name>
    <dbReference type="NCBI Taxonomy" id="240015"/>
    <lineage>
        <taxon>Bacteria</taxon>
        <taxon>Pseudomonadati</taxon>
        <taxon>Acidobacteriota</taxon>
        <taxon>Terriglobia</taxon>
        <taxon>Terriglobales</taxon>
        <taxon>Acidobacteriaceae</taxon>
        <taxon>Acidobacterium</taxon>
    </lineage>
</organism>
<feature type="compositionally biased region" description="Basic and acidic residues" evidence="1">
    <location>
        <begin position="1"/>
        <end position="20"/>
    </location>
</feature>
<accession>C1F7M0</accession>
<dbReference type="HOGENOM" id="CLU_3178934_0_0_0"/>
<keyword evidence="3" id="KW-1185">Reference proteome</keyword>
<evidence type="ECO:0000256" key="1">
    <source>
        <dbReference type="SAM" id="MobiDB-lite"/>
    </source>
</evidence>
<feature type="region of interest" description="Disordered" evidence="1">
    <location>
        <begin position="1"/>
        <end position="21"/>
    </location>
</feature>
<proteinExistence type="predicted"/>
<sequence>MDAMAAKDHHGGDGCQHDQRGYPGLLIQSLLPWVEEPGVRRALPSA</sequence>
<name>C1F7M0_ACIC5</name>
<gene>
    <name evidence="2" type="ordered locus">ACP_1750</name>
</gene>
<dbReference type="EMBL" id="CP001472">
    <property type="protein sequence ID" value="ACO33401.1"/>
    <property type="molecule type" value="Genomic_DNA"/>
</dbReference>
<evidence type="ECO:0000313" key="2">
    <source>
        <dbReference type="EMBL" id="ACO33401.1"/>
    </source>
</evidence>
<reference evidence="2 3" key="1">
    <citation type="journal article" date="2009" name="Appl. Environ. Microbiol.">
        <title>Three genomes from the phylum Acidobacteria provide insight into the lifestyles of these microorganisms in soils.</title>
        <authorList>
            <person name="Ward N.L."/>
            <person name="Challacombe J.F."/>
            <person name="Janssen P.H."/>
            <person name="Henrissat B."/>
            <person name="Coutinho P.M."/>
            <person name="Wu M."/>
            <person name="Xie G."/>
            <person name="Haft D.H."/>
            <person name="Sait M."/>
            <person name="Badger J."/>
            <person name="Barabote R.D."/>
            <person name="Bradley B."/>
            <person name="Brettin T.S."/>
            <person name="Brinkac L.M."/>
            <person name="Bruce D."/>
            <person name="Creasy T."/>
            <person name="Daugherty S.C."/>
            <person name="Davidsen T.M."/>
            <person name="DeBoy R.T."/>
            <person name="Detter J.C."/>
            <person name="Dodson R.J."/>
            <person name="Durkin A.S."/>
            <person name="Ganapathy A."/>
            <person name="Gwinn-Giglio M."/>
            <person name="Han C.S."/>
            <person name="Khouri H."/>
            <person name="Kiss H."/>
            <person name="Kothari S.P."/>
            <person name="Madupu R."/>
            <person name="Nelson K.E."/>
            <person name="Nelson W.C."/>
            <person name="Paulsen I."/>
            <person name="Penn K."/>
            <person name="Ren Q."/>
            <person name="Rosovitz M.J."/>
            <person name="Selengut J.D."/>
            <person name="Shrivastava S."/>
            <person name="Sullivan S.A."/>
            <person name="Tapia R."/>
            <person name="Thompson L.S."/>
            <person name="Watkins K.L."/>
            <person name="Yang Q."/>
            <person name="Yu C."/>
            <person name="Zafar N."/>
            <person name="Zhou L."/>
            <person name="Kuske C.R."/>
        </authorList>
    </citation>
    <scope>NUCLEOTIDE SEQUENCE [LARGE SCALE GENOMIC DNA]</scope>
    <source>
        <strain evidence="3">ATCC 51196 / DSM 11244 / BCRC 80197 / JCM 7670 / NBRC 15755 / NCIMB 13165 / 161</strain>
    </source>
</reference>